<keyword evidence="1" id="KW-0732">Signal</keyword>
<evidence type="ECO:0000313" key="4">
    <source>
        <dbReference type="Proteomes" id="UP000663829"/>
    </source>
</evidence>
<feature type="signal peptide" evidence="1">
    <location>
        <begin position="1"/>
        <end position="25"/>
    </location>
</feature>
<gene>
    <name evidence="2" type="ORF">GPM918_LOCUS35136</name>
    <name evidence="3" type="ORF">SRO942_LOCUS35848</name>
</gene>
<dbReference type="EMBL" id="CAJNOQ010020065">
    <property type="protein sequence ID" value="CAF1462353.1"/>
    <property type="molecule type" value="Genomic_DNA"/>
</dbReference>
<evidence type="ECO:0000256" key="1">
    <source>
        <dbReference type="SAM" id="SignalP"/>
    </source>
</evidence>
<comment type="caution">
    <text evidence="2">The sequence shown here is derived from an EMBL/GenBank/DDBJ whole genome shotgun (WGS) entry which is preliminary data.</text>
</comment>
<protein>
    <submittedName>
        <fullName evidence="2">Uncharacterized protein</fullName>
    </submittedName>
</protein>
<reference evidence="2" key="1">
    <citation type="submission" date="2021-02" db="EMBL/GenBank/DDBJ databases">
        <authorList>
            <person name="Nowell W R."/>
        </authorList>
    </citation>
    <scope>NUCLEOTIDE SEQUENCE</scope>
</reference>
<dbReference type="Proteomes" id="UP000681722">
    <property type="component" value="Unassembled WGS sequence"/>
</dbReference>
<feature type="chain" id="PRO_5036412155" evidence="1">
    <location>
        <begin position="26"/>
        <end position="182"/>
    </location>
</feature>
<organism evidence="2 4">
    <name type="scientific">Didymodactylos carnosus</name>
    <dbReference type="NCBI Taxonomy" id="1234261"/>
    <lineage>
        <taxon>Eukaryota</taxon>
        <taxon>Metazoa</taxon>
        <taxon>Spiralia</taxon>
        <taxon>Gnathifera</taxon>
        <taxon>Rotifera</taxon>
        <taxon>Eurotatoria</taxon>
        <taxon>Bdelloidea</taxon>
        <taxon>Philodinida</taxon>
        <taxon>Philodinidae</taxon>
        <taxon>Didymodactylos</taxon>
    </lineage>
</organism>
<dbReference type="Proteomes" id="UP000663829">
    <property type="component" value="Unassembled WGS sequence"/>
</dbReference>
<dbReference type="OrthoDB" id="10017438at2759"/>
<sequence length="182" mass="19752">MSSVHTSKMMKFLVLVLGVLTSSLADSNAVSRNYDEEICDPHTMTLAQYPAILTKLDVVLTNPLKLRATFRLPNSTKEITAEGMSYGSTSSFTQDSAIVACRSLGCSKAAGRVTMSWTPTQACRFTCPDGTSALQTCRNMQQDFRCPTDAMSLKECITKPFFSISGNNLNGIAFVCSECGED</sequence>
<evidence type="ECO:0000313" key="3">
    <source>
        <dbReference type="EMBL" id="CAF4332280.1"/>
    </source>
</evidence>
<dbReference type="EMBL" id="CAJOBC010085524">
    <property type="protein sequence ID" value="CAF4332280.1"/>
    <property type="molecule type" value="Genomic_DNA"/>
</dbReference>
<dbReference type="AlphaFoldDB" id="A0A815QH21"/>
<evidence type="ECO:0000313" key="2">
    <source>
        <dbReference type="EMBL" id="CAF1462353.1"/>
    </source>
</evidence>
<keyword evidence="4" id="KW-1185">Reference proteome</keyword>
<accession>A0A815QH21</accession>
<name>A0A815QH21_9BILA</name>
<proteinExistence type="predicted"/>